<evidence type="ECO:0000256" key="9">
    <source>
        <dbReference type="ARBA" id="ARBA00022840"/>
    </source>
</evidence>
<keyword evidence="9 11" id="KW-0067">ATP-binding</keyword>
<dbReference type="GO" id="GO:0009035">
    <property type="term" value="F:type I site-specific deoxyribonuclease activity"/>
    <property type="evidence" value="ECO:0007669"/>
    <property type="project" value="UniProtKB-EC"/>
</dbReference>
<dbReference type="SMART" id="SM00487">
    <property type="entry name" value="DEXDc"/>
    <property type="match status" value="1"/>
</dbReference>
<dbReference type="InterPro" id="IPR040980">
    <property type="entry name" value="SWI2_SNF2"/>
</dbReference>
<keyword evidence="8 11" id="KW-0378">Hydrolase</keyword>
<dbReference type="InterPro" id="IPR014001">
    <property type="entry name" value="Helicase_ATP-bd"/>
</dbReference>
<keyword evidence="16" id="KW-1185">Reference proteome</keyword>
<dbReference type="PANTHER" id="PTHR30195">
    <property type="entry name" value="TYPE I SITE-SPECIFIC DEOXYRIBONUCLEASE PROTEIN SUBUNIT M AND R"/>
    <property type="match status" value="1"/>
</dbReference>
<comment type="function">
    <text evidence="11">Subunit R is required for both nuclease and ATPase activities, but not for modification.</text>
</comment>
<protein>
    <recommendedName>
        <fullName evidence="11">Type I restriction enzyme endonuclease subunit</fullName>
        <shortName evidence="11">R protein</shortName>
        <ecNumber evidence="11">3.1.21.3</ecNumber>
    </recommendedName>
    <alternativeName>
        <fullName evidence="11">Type-1 restriction enzyme R protein</fullName>
    </alternativeName>
</protein>
<dbReference type="Proteomes" id="UP000300381">
    <property type="component" value="Unassembled WGS sequence"/>
</dbReference>
<dbReference type="Pfam" id="PF18766">
    <property type="entry name" value="SWI2_SNF2"/>
    <property type="match status" value="1"/>
</dbReference>
<keyword evidence="6 11" id="KW-0680">Restriction system</keyword>
<dbReference type="Pfam" id="PF04313">
    <property type="entry name" value="HSDR_N"/>
    <property type="match status" value="1"/>
</dbReference>
<dbReference type="CDD" id="cd18800">
    <property type="entry name" value="SF2_C_EcoR124I-like"/>
    <property type="match status" value="1"/>
</dbReference>
<dbReference type="InterPro" id="IPR004473">
    <property type="entry name" value="Restrct_endonuc_typeI_HsdR"/>
</dbReference>
<evidence type="ECO:0000256" key="2">
    <source>
        <dbReference type="ARBA" id="ARBA00008598"/>
    </source>
</evidence>
<dbReference type="InterPro" id="IPR055180">
    <property type="entry name" value="HsdR_RecA-like_helicase_dom_2"/>
</dbReference>
<keyword evidence="13" id="KW-0347">Helicase</keyword>
<comment type="similarity">
    <text evidence="2 11">Belongs to the HsdR family.</text>
</comment>
<dbReference type="SUPFAM" id="SSF52540">
    <property type="entry name" value="P-loop containing nucleoside triphosphate hydrolases"/>
    <property type="match status" value="1"/>
</dbReference>
<dbReference type="CDD" id="cd22332">
    <property type="entry name" value="HsdR_N"/>
    <property type="match status" value="1"/>
</dbReference>
<name>A0A480AXE4_9FIRM</name>
<dbReference type="Proteomes" id="UP000303581">
    <property type="component" value="Unassembled WGS sequence"/>
</dbReference>
<comment type="catalytic activity">
    <reaction evidence="1 11">
        <text>Endonucleolytic cleavage of DNA to give random double-stranded fragments with terminal 5'-phosphates, ATP is simultaneously hydrolyzed.</text>
        <dbReference type="EC" id="3.1.21.3"/>
    </reaction>
</comment>
<evidence type="ECO:0000256" key="7">
    <source>
        <dbReference type="ARBA" id="ARBA00022759"/>
    </source>
</evidence>
<dbReference type="AlphaFoldDB" id="A0A480AXE4"/>
<evidence type="ECO:0000313" key="16">
    <source>
        <dbReference type="Proteomes" id="UP000303581"/>
    </source>
</evidence>
<dbReference type="EMBL" id="BJCQ01000003">
    <property type="protein sequence ID" value="GCL66389.1"/>
    <property type="molecule type" value="Genomic_DNA"/>
</dbReference>
<dbReference type="GO" id="GO:0005524">
    <property type="term" value="F:ATP binding"/>
    <property type="evidence" value="ECO:0007669"/>
    <property type="project" value="UniProtKB-KW"/>
</dbReference>
<keyword evidence="5 11" id="KW-0547">Nucleotide-binding</keyword>
<evidence type="ECO:0000256" key="1">
    <source>
        <dbReference type="ARBA" id="ARBA00000851"/>
    </source>
</evidence>
<accession>A0A480AXE4</accession>
<sequence>MIFTKEADFESALIQQLSNHGWESECIEYPTEEALVKNWADIIYKNNCSPDKLDKYPLTDSEMNQILMQIKMLKSPAMINDWINGKVVTIKRDNSDDTMHLGKNVSLKIFDRNEIASGQSVYQIARQPQFKGLNDVSRDRRGDVMLLINGMPVIHIELKRSGVPVDFAINQIDLYNRRGMFSGLFSLIQIFVAMTPEETVYFANPGTGEALKSEFQFHWADVNNEIIGDWTHIAGTLLAIPLAHELLGFYTIPDSSDGILKVMRSYQYYAASRIADIVSKADWGYTSPLGGYIWHTTGSGKTMTSFKTAQIIASVGDADKIVFLVDRVELGTQSLQAYQGFADSATSVEGTESGTILLEKLDSIEPKDMIIVSSIQKMNQLSKDDTRDDMLNRVKGKRLVFIFDECHRNTFGDMLRAIKDTFPHALLFGFTGTPIFKDNAKKTLATADLFGDELHRYSISDGIRDKNVLGFDITSVPTYTDDDLRNAVALREVGANTISDVMESPEKRERYYHFIHDVPMVRDYDRGYTRGIEDYIENGHYDNDPHRIAVIKDIHNKWLVQSYKGLFHGILATHSISEAISYYRLFRRYAPNLKVVALFDPTVDGEIDPATAVIKDESLEEILADYNTYFNQKFTVSNYASFKRDVCTRLAHKLQYRSNDVENDTDQYIDIVIVVKQLLTGFDSKYVNTLYVDKIMAYEEIVQAFSRTNRLYGPEKPFGSIRYYRKIHTMSRNIQDAFRLYSGAVPEGLYADKKDQNIRKMNVIVEDISDLFIAEDIEYYSKLPDNIASRHKFGRLFYQLRILMEAIRLQMFTWQKNIDEKLGLNLDEETYNTLAARYGELFSSSTSDGKTNPLIPFDLTAKAHKQESIRIDADYMNKNFEKYIRAYNIDDSDKTLIDQLRMMLHKSFAQLSQEEQRAARQILVDIEHKRLVFDENKTLTDYINDYMNVDWNAKIQHCINLLGVDEAKLRALLNAHVNEANIDEYGRFNELISTVDIERAKQNLGMVDQPHWKCIIKIKNILREFVIYNKLDGYKS</sequence>
<evidence type="ECO:0000313" key="14">
    <source>
        <dbReference type="EMBL" id="GCL69725.1"/>
    </source>
</evidence>
<dbReference type="GO" id="GO:0004386">
    <property type="term" value="F:helicase activity"/>
    <property type="evidence" value="ECO:0007669"/>
    <property type="project" value="UniProtKB-KW"/>
</dbReference>
<dbReference type="InterPro" id="IPR051268">
    <property type="entry name" value="Type-I_R_enzyme_R_subunit"/>
</dbReference>
<dbReference type="EC" id="3.1.21.3" evidence="11"/>
<evidence type="ECO:0000313" key="13">
    <source>
        <dbReference type="EMBL" id="GCL66389.1"/>
    </source>
</evidence>
<evidence type="ECO:0000256" key="8">
    <source>
        <dbReference type="ARBA" id="ARBA00022801"/>
    </source>
</evidence>
<evidence type="ECO:0000256" key="10">
    <source>
        <dbReference type="ARBA" id="ARBA00023125"/>
    </source>
</evidence>
<gene>
    <name evidence="13" type="ORF">PAGU1578_00110</name>
    <name evidence="14" type="ORF">PAGU1579_14940</name>
</gene>
<dbReference type="InterPro" id="IPR027417">
    <property type="entry name" value="P-loop_NTPase"/>
</dbReference>
<dbReference type="GO" id="GO:0003677">
    <property type="term" value="F:DNA binding"/>
    <property type="evidence" value="ECO:0007669"/>
    <property type="project" value="UniProtKB-KW"/>
</dbReference>
<comment type="subunit">
    <text evidence="3 11">The type I restriction/modification system is composed of three polypeptides R, M and S.</text>
</comment>
<organism evidence="13 15">
    <name type="scientific">Veillonella tobetsuensis</name>
    <dbReference type="NCBI Taxonomy" id="1110546"/>
    <lineage>
        <taxon>Bacteria</taxon>
        <taxon>Bacillati</taxon>
        <taxon>Bacillota</taxon>
        <taxon>Negativicutes</taxon>
        <taxon>Veillonellales</taxon>
        <taxon>Veillonellaceae</taxon>
        <taxon>Veillonella</taxon>
    </lineage>
</organism>
<dbReference type="PROSITE" id="PS51192">
    <property type="entry name" value="HELICASE_ATP_BIND_1"/>
    <property type="match status" value="1"/>
</dbReference>
<evidence type="ECO:0000313" key="15">
    <source>
        <dbReference type="Proteomes" id="UP000300381"/>
    </source>
</evidence>
<evidence type="ECO:0000256" key="11">
    <source>
        <dbReference type="RuleBase" id="RU364115"/>
    </source>
</evidence>
<evidence type="ECO:0000256" key="3">
    <source>
        <dbReference type="ARBA" id="ARBA00011296"/>
    </source>
</evidence>
<evidence type="ECO:0000256" key="4">
    <source>
        <dbReference type="ARBA" id="ARBA00022722"/>
    </source>
</evidence>
<dbReference type="Gene3D" id="3.90.1570.50">
    <property type="match status" value="1"/>
</dbReference>
<evidence type="ECO:0000256" key="6">
    <source>
        <dbReference type="ARBA" id="ARBA00022747"/>
    </source>
</evidence>
<keyword evidence="7" id="KW-0255">Endonuclease</keyword>
<dbReference type="RefSeq" id="WP_137660145.1">
    <property type="nucleotide sequence ID" value="NZ_BJCQ01000003.1"/>
</dbReference>
<dbReference type="PANTHER" id="PTHR30195:SF16">
    <property type="entry name" value="TYPE I RESTRICTION ENZYME ENDONUCLEASE SUBUNIT"/>
    <property type="match status" value="1"/>
</dbReference>
<dbReference type="NCBIfam" id="TIGR00348">
    <property type="entry name" value="hsdR"/>
    <property type="match status" value="1"/>
</dbReference>
<keyword evidence="4" id="KW-0540">Nuclease</keyword>
<dbReference type="Pfam" id="PF12008">
    <property type="entry name" value="EcoR124_C"/>
    <property type="match status" value="1"/>
</dbReference>
<feature type="domain" description="Helicase ATP-binding" evidence="12">
    <location>
        <begin position="282"/>
        <end position="452"/>
    </location>
</feature>
<keyword evidence="10 11" id="KW-0238">DNA-binding</keyword>
<dbReference type="Gene3D" id="3.40.50.300">
    <property type="entry name" value="P-loop containing nucleotide triphosphate hydrolases"/>
    <property type="match status" value="2"/>
</dbReference>
<comment type="caution">
    <text evidence="13">The sequence shown here is derived from an EMBL/GenBank/DDBJ whole genome shotgun (WGS) entry which is preliminary data.</text>
</comment>
<proteinExistence type="inferred from homology"/>
<evidence type="ECO:0000259" key="12">
    <source>
        <dbReference type="PROSITE" id="PS51192"/>
    </source>
</evidence>
<dbReference type="InterPro" id="IPR007409">
    <property type="entry name" value="Restrct_endonuc_type1_HsdR_N"/>
</dbReference>
<dbReference type="InterPro" id="IPR022625">
    <property type="entry name" value="TypeI_RM_Rsu_C"/>
</dbReference>
<dbReference type="GO" id="GO:0009307">
    <property type="term" value="P:DNA restriction-modification system"/>
    <property type="evidence" value="ECO:0007669"/>
    <property type="project" value="UniProtKB-KW"/>
</dbReference>
<dbReference type="EMBL" id="BJCR01000052">
    <property type="protein sequence ID" value="GCL69725.1"/>
    <property type="molecule type" value="Genomic_DNA"/>
</dbReference>
<evidence type="ECO:0000256" key="5">
    <source>
        <dbReference type="ARBA" id="ARBA00022741"/>
    </source>
</evidence>
<reference evidence="15 16" key="1">
    <citation type="submission" date="2019-03" db="EMBL/GenBank/DDBJ databases">
        <title>Draft genome sequences of two Veillonella tobetsuensis clinical isolates from intraoperative bronchial fluids of elderly patients with pulmonary carcinoma.</title>
        <authorList>
            <person name="Akiyama T."/>
        </authorList>
    </citation>
    <scope>NUCLEOTIDE SEQUENCE [LARGE SCALE GENOMIC DNA]</scope>
    <source>
        <strain evidence="13 15">PAGU 1578</strain>
        <strain evidence="14 16">PAGU 1579</strain>
    </source>
</reference>
<dbReference type="Pfam" id="PF22679">
    <property type="entry name" value="T1R_D3-like"/>
    <property type="match status" value="1"/>
</dbReference>